<reference evidence="1 3" key="1">
    <citation type="submission" date="2019-06" db="EMBL/GenBank/DDBJ databases">
        <title>Sequencing the genomes of 1000 actinobacteria strains.</title>
        <authorList>
            <person name="Klenk H.-P."/>
        </authorList>
    </citation>
    <scope>NUCLEOTIDE SEQUENCE [LARGE SCALE GENOMIC DNA]</scope>
    <source>
        <strain evidence="1 3">DSM 18031</strain>
    </source>
</reference>
<protein>
    <submittedName>
        <fullName evidence="1">Uncharacterized protein</fullName>
    </submittedName>
</protein>
<accession>A0A543HTB5</accession>
<evidence type="ECO:0000313" key="2">
    <source>
        <dbReference type="EMBL" id="TQM65212.1"/>
    </source>
</evidence>
<keyword evidence="3" id="KW-1185">Reference proteome</keyword>
<name>A0A543HTB5_9MICO</name>
<sequence length="93" mass="10141">MDRRHFNDEMVVAVVAPDDLCDAVPGQPAPSYPDELVVSVFRRVGVWETWVVLSTGRRSLVVSVESARRLYDSLGVVLGTVAGEFSSPHDVAV</sequence>
<organism evidence="1 3">
    <name type="scientific">Klugiella xanthotipulae</name>
    <dbReference type="NCBI Taxonomy" id="244735"/>
    <lineage>
        <taxon>Bacteria</taxon>
        <taxon>Bacillati</taxon>
        <taxon>Actinomycetota</taxon>
        <taxon>Actinomycetes</taxon>
        <taxon>Micrococcales</taxon>
        <taxon>Microbacteriaceae</taxon>
        <taxon>Klugiella</taxon>
    </lineage>
</organism>
<comment type="caution">
    <text evidence="1">The sequence shown here is derived from an EMBL/GenBank/DDBJ whole genome shotgun (WGS) entry which is preliminary data.</text>
</comment>
<proteinExistence type="predicted"/>
<dbReference type="Proteomes" id="UP000318331">
    <property type="component" value="Unassembled WGS sequence"/>
</dbReference>
<dbReference type="EMBL" id="VFPN01000001">
    <property type="protein sequence ID" value="TQM65212.1"/>
    <property type="molecule type" value="Genomic_DNA"/>
</dbReference>
<dbReference type="AlphaFoldDB" id="A0A543HTB5"/>
<evidence type="ECO:0000313" key="1">
    <source>
        <dbReference type="EMBL" id="TQM61585.1"/>
    </source>
</evidence>
<evidence type="ECO:0000313" key="3">
    <source>
        <dbReference type="Proteomes" id="UP000318331"/>
    </source>
</evidence>
<gene>
    <name evidence="2" type="ORF">FB466_0002</name>
    <name evidence="1" type="ORF">FB466_2544</name>
</gene>
<dbReference type="EMBL" id="VFPN01000003">
    <property type="protein sequence ID" value="TQM61585.1"/>
    <property type="molecule type" value="Genomic_DNA"/>
</dbReference>